<accession>A0A9P7KLV0</accession>
<evidence type="ECO:0000313" key="11">
    <source>
        <dbReference type="Proteomes" id="UP000717328"/>
    </source>
</evidence>
<comment type="caution">
    <text evidence="10">The sequence shown here is derived from an EMBL/GenBank/DDBJ whole genome shotgun (WGS) entry which is preliminary data.</text>
</comment>
<sequence>MAVATDTNRTAFLGAVLGLVKTYNLDGIDFDWEYPNKQGIGCNIISPNDSANFLVFLQALRQQAPNLVISLAVGITPFLDATGTPMTDVSGFAKVVDHIAIMAYDIWGSWSTGGVGPNAPLDDSCAPVKDGSATSAVEAWTAANFPADQIALGVPAYGHSFHVDSTSAYSSAGVLAAYPPFDKALQPLGNDDGNGTITNDQCGNPTGPGGVFDFYAMIDSGFLNMNGDPAPGIDYRWDNCSQTVIAKGNFINAQGLKGYSMWQSQGDYNNILTKALHAAMGIQSDCSTD</sequence>
<dbReference type="Pfam" id="PF00704">
    <property type="entry name" value="Glyco_hydro_18"/>
    <property type="match status" value="1"/>
</dbReference>
<dbReference type="PANTHER" id="PTHR11177">
    <property type="entry name" value="CHITINASE"/>
    <property type="match status" value="1"/>
</dbReference>
<dbReference type="AlphaFoldDB" id="A0A9P7KLV0"/>
<dbReference type="Proteomes" id="UP000717328">
    <property type="component" value="Unassembled WGS sequence"/>
</dbReference>
<dbReference type="SUPFAM" id="SSF51445">
    <property type="entry name" value="(Trans)glycosidases"/>
    <property type="match status" value="1"/>
</dbReference>
<evidence type="ECO:0000256" key="8">
    <source>
        <dbReference type="RuleBase" id="RU004453"/>
    </source>
</evidence>
<evidence type="ECO:0000256" key="2">
    <source>
        <dbReference type="ARBA" id="ARBA00022801"/>
    </source>
</evidence>
<dbReference type="InterPro" id="IPR011583">
    <property type="entry name" value="Chitinase_II/V-like_cat"/>
</dbReference>
<dbReference type="EMBL" id="JABCKI010000005">
    <property type="protein sequence ID" value="KAG5654554.1"/>
    <property type="molecule type" value="Genomic_DNA"/>
</dbReference>
<reference evidence="10" key="2">
    <citation type="submission" date="2021-10" db="EMBL/GenBank/DDBJ databases">
        <title>Phylogenomics reveals ancestral predisposition of the termite-cultivated fungus Termitomyces towards a domesticated lifestyle.</title>
        <authorList>
            <person name="Auxier B."/>
            <person name="Grum-Grzhimaylo A."/>
            <person name="Cardenas M.E."/>
            <person name="Lodge J.D."/>
            <person name="Laessoe T."/>
            <person name="Pedersen O."/>
            <person name="Smith M.E."/>
            <person name="Kuyper T.W."/>
            <person name="Franco-Molano E.A."/>
            <person name="Baroni T.J."/>
            <person name="Aanen D.K."/>
        </authorList>
    </citation>
    <scope>NUCLEOTIDE SEQUENCE</scope>
    <source>
        <strain evidence="10">D49</strain>
    </source>
</reference>
<keyword evidence="3" id="KW-0146">Chitin degradation</keyword>
<dbReference type="InterPro" id="IPR001579">
    <property type="entry name" value="Glyco_hydro_18_chit_AS"/>
</dbReference>
<dbReference type="GO" id="GO:0008843">
    <property type="term" value="F:endochitinase activity"/>
    <property type="evidence" value="ECO:0007669"/>
    <property type="project" value="UniProtKB-EC"/>
</dbReference>
<evidence type="ECO:0000256" key="3">
    <source>
        <dbReference type="ARBA" id="ARBA00023024"/>
    </source>
</evidence>
<evidence type="ECO:0000256" key="5">
    <source>
        <dbReference type="ARBA" id="ARBA00023295"/>
    </source>
</evidence>
<organism evidence="10 11">
    <name type="scientific">Sphagnurus paluster</name>
    <dbReference type="NCBI Taxonomy" id="117069"/>
    <lineage>
        <taxon>Eukaryota</taxon>
        <taxon>Fungi</taxon>
        <taxon>Dikarya</taxon>
        <taxon>Basidiomycota</taxon>
        <taxon>Agaricomycotina</taxon>
        <taxon>Agaricomycetes</taxon>
        <taxon>Agaricomycetidae</taxon>
        <taxon>Agaricales</taxon>
        <taxon>Tricholomatineae</taxon>
        <taxon>Lyophyllaceae</taxon>
        <taxon>Sphagnurus</taxon>
    </lineage>
</organism>
<keyword evidence="4" id="KW-0119">Carbohydrate metabolism</keyword>
<evidence type="ECO:0000256" key="1">
    <source>
        <dbReference type="ARBA" id="ARBA00000822"/>
    </source>
</evidence>
<proteinExistence type="inferred from homology"/>
<protein>
    <recommendedName>
        <fullName evidence="9">GH18 domain-containing protein</fullName>
    </recommendedName>
</protein>
<dbReference type="InterPro" id="IPR017853">
    <property type="entry name" value="GH"/>
</dbReference>
<comment type="catalytic activity">
    <reaction evidence="1">
        <text>Random endo-hydrolysis of N-acetyl-beta-D-glucosaminide (1-&gt;4)-beta-linkages in chitin and chitodextrins.</text>
        <dbReference type="EC" id="3.2.1.14"/>
    </reaction>
</comment>
<evidence type="ECO:0000256" key="4">
    <source>
        <dbReference type="ARBA" id="ARBA00023277"/>
    </source>
</evidence>
<name>A0A9P7KLV0_9AGAR</name>
<reference evidence="10" key="1">
    <citation type="submission" date="2021-02" db="EMBL/GenBank/DDBJ databases">
        <authorList>
            <person name="Nieuwenhuis M."/>
            <person name="Van De Peppel L.J.J."/>
        </authorList>
    </citation>
    <scope>NUCLEOTIDE SEQUENCE</scope>
    <source>
        <strain evidence="10">D49</strain>
    </source>
</reference>
<feature type="domain" description="GH18" evidence="9">
    <location>
        <begin position="1"/>
        <end position="283"/>
    </location>
</feature>
<dbReference type="GO" id="GO:0008061">
    <property type="term" value="F:chitin binding"/>
    <property type="evidence" value="ECO:0007669"/>
    <property type="project" value="InterPro"/>
</dbReference>
<gene>
    <name evidence="10" type="ORF">H0H81_000079</name>
</gene>
<keyword evidence="2 7" id="KW-0378">Hydrolase</keyword>
<dbReference type="GO" id="GO:0000272">
    <property type="term" value="P:polysaccharide catabolic process"/>
    <property type="evidence" value="ECO:0007669"/>
    <property type="project" value="UniProtKB-KW"/>
</dbReference>
<dbReference type="InterPro" id="IPR001223">
    <property type="entry name" value="Glyco_hydro18_cat"/>
</dbReference>
<dbReference type="GO" id="GO:0005576">
    <property type="term" value="C:extracellular region"/>
    <property type="evidence" value="ECO:0007669"/>
    <property type="project" value="TreeGrafter"/>
</dbReference>
<dbReference type="PANTHER" id="PTHR11177:SF392">
    <property type="entry name" value="HAP41P"/>
    <property type="match status" value="1"/>
</dbReference>
<evidence type="ECO:0000256" key="7">
    <source>
        <dbReference type="RuleBase" id="RU000489"/>
    </source>
</evidence>
<keyword evidence="5 7" id="KW-0326">Glycosidase</keyword>
<evidence type="ECO:0000313" key="10">
    <source>
        <dbReference type="EMBL" id="KAG5654554.1"/>
    </source>
</evidence>
<dbReference type="InterPro" id="IPR050314">
    <property type="entry name" value="Glycosyl_Hydrlase_18"/>
</dbReference>
<keyword evidence="11" id="KW-1185">Reference proteome</keyword>
<dbReference type="GO" id="GO:0006032">
    <property type="term" value="P:chitin catabolic process"/>
    <property type="evidence" value="ECO:0007669"/>
    <property type="project" value="UniProtKB-KW"/>
</dbReference>
<comment type="similarity">
    <text evidence="8">Belongs to the glycosyl hydrolase 18 family.</text>
</comment>
<keyword evidence="6" id="KW-0624">Polysaccharide degradation</keyword>
<dbReference type="OrthoDB" id="73875at2759"/>
<dbReference type="PROSITE" id="PS01095">
    <property type="entry name" value="GH18_1"/>
    <property type="match status" value="1"/>
</dbReference>
<dbReference type="Gene3D" id="3.20.20.80">
    <property type="entry name" value="Glycosidases"/>
    <property type="match status" value="1"/>
</dbReference>
<dbReference type="SMART" id="SM00636">
    <property type="entry name" value="Glyco_18"/>
    <property type="match status" value="1"/>
</dbReference>
<dbReference type="PROSITE" id="PS51910">
    <property type="entry name" value="GH18_2"/>
    <property type="match status" value="1"/>
</dbReference>
<evidence type="ECO:0000256" key="6">
    <source>
        <dbReference type="ARBA" id="ARBA00023326"/>
    </source>
</evidence>
<evidence type="ECO:0000259" key="9">
    <source>
        <dbReference type="PROSITE" id="PS51910"/>
    </source>
</evidence>